<evidence type="ECO:0000313" key="2">
    <source>
        <dbReference type="Proteomes" id="UP001151529"/>
    </source>
</evidence>
<dbReference type="OrthoDB" id="1696305at2759"/>
<sequence>MAECVVSGDERKVSFFMEVPVPGSAPLGIVRVEGVLPGQARISFSRELLVGVAAASPGRFAFYRIAS</sequence>
<evidence type="ECO:0000313" key="1">
    <source>
        <dbReference type="EMBL" id="KAJ6676369.1"/>
    </source>
</evidence>
<dbReference type="EMBL" id="JAPFFL010000015">
    <property type="protein sequence ID" value="KAJ6676369.1"/>
    <property type="molecule type" value="Genomic_DNA"/>
</dbReference>
<name>A0A9Q0SFY3_SALVM</name>
<gene>
    <name evidence="1" type="ORF">OIU85_009634</name>
</gene>
<keyword evidence="2" id="KW-1185">Reference proteome</keyword>
<dbReference type="AlphaFoldDB" id="A0A9Q0SFY3"/>
<protein>
    <submittedName>
        <fullName evidence="1">Uncharacterized protein</fullName>
    </submittedName>
</protein>
<organism evidence="1 2">
    <name type="scientific">Salix viminalis</name>
    <name type="common">Common osier</name>
    <name type="synonym">Basket willow</name>
    <dbReference type="NCBI Taxonomy" id="40686"/>
    <lineage>
        <taxon>Eukaryota</taxon>
        <taxon>Viridiplantae</taxon>
        <taxon>Streptophyta</taxon>
        <taxon>Embryophyta</taxon>
        <taxon>Tracheophyta</taxon>
        <taxon>Spermatophyta</taxon>
        <taxon>Magnoliopsida</taxon>
        <taxon>eudicotyledons</taxon>
        <taxon>Gunneridae</taxon>
        <taxon>Pentapetalae</taxon>
        <taxon>rosids</taxon>
        <taxon>fabids</taxon>
        <taxon>Malpighiales</taxon>
        <taxon>Salicaceae</taxon>
        <taxon>Saliceae</taxon>
        <taxon>Salix</taxon>
    </lineage>
</organism>
<reference evidence="1" key="2">
    <citation type="journal article" date="2023" name="Int. J. Mol. Sci.">
        <title>De Novo Assembly and Annotation of 11 Diverse Shrub Willow (Salix) Genomes Reveals Novel Gene Organization in Sex-Linked Regions.</title>
        <authorList>
            <person name="Hyden B."/>
            <person name="Feng K."/>
            <person name="Yates T.B."/>
            <person name="Jawdy S."/>
            <person name="Cereghino C."/>
            <person name="Smart L.B."/>
            <person name="Muchero W."/>
        </authorList>
    </citation>
    <scope>NUCLEOTIDE SEQUENCE [LARGE SCALE GENOMIC DNA]</scope>
    <source>
        <tissue evidence="1">Shoot tip</tissue>
    </source>
</reference>
<accession>A0A9Q0SFY3</accession>
<dbReference type="Proteomes" id="UP001151529">
    <property type="component" value="Chromosome 15Z"/>
</dbReference>
<comment type="caution">
    <text evidence="1">The sequence shown here is derived from an EMBL/GenBank/DDBJ whole genome shotgun (WGS) entry which is preliminary data.</text>
</comment>
<proteinExistence type="predicted"/>
<reference evidence="1" key="1">
    <citation type="submission" date="2022-11" db="EMBL/GenBank/DDBJ databases">
        <authorList>
            <person name="Hyden B.L."/>
            <person name="Feng K."/>
            <person name="Yates T."/>
            <person name="Jawdy S."/>
            <person name="Smart L.B."/>
            <person name="Muchero W."/>
        </authorList>
    </citation>
    <scope>NUCLEOTIDE SEQUENCE</scope>
    <source>
        <tissue evidence="1">Shoot tip</tissue>
    </source>
</reference>